<dbReference type="Proteomes" id="UP000297229">
    <property type="component" value="Unassembled WGS sequence"/>
</dbReference>
<protein>
    <submittedName>
        <fullName evidence="2">Uncharacterized protein</fullName>
    </submittedName>
</protein>
<proteinExistence type="predicted"/>
<evidence type="ECO:0000313" key="2">
    <source>
        <dbReference type="EMBL" id="TGO75823.1"/>
    </source>
</evidence>
<dbReference type="EMBL" id="PQXM01000189">
    <property type="protein sequence ID" value="TGO75823.1"/>
    <property type="molecule type" value="Genomic_DNA"/>
</dbReference>
<feature type="region of interest" description="Disordered" evidence="1">
    <location>
        <begin position="32"/>
        <end position="62"/>
    </location>
</feature>
<evidence type="ECO:0000313" key="3">
    <source>
        <dbReference type="Proteomes" id="UP000297229"/>
    </source>
</evidence>
<accession>A0A4Z1K354</accession>
<comment type="caution">
    <text evidence="2">The sequence shown here is derived from an EMBL/GenBank/DDBJ whole genome shotgun (WGS) entry which is preliminary data.</text>
</comment>
<organism evidence="2 3">
    <name type="scientific">Botrytis elliptica</name>
    <dbReference type="NCBI Taxonomy" id="278938"/>
    <lineage>
        <taxon>Eukaryota</taxon>
        <taxon>Fungi</taxon>
        <taxon>Dikarya</taxon>
        <taxon>Ascomycota</taxon>
        <taxon>Pezizomycotina</taxon>
        <taxon>Leotiomycetes</taxon>
        <taxon>Helotiales</taxon>
        <taxon>Sclerotiniaceae</taxon>
        <taxon>Botrytis</taxon>
    </lineage>
</organism>
<reference evidence="2 3" key="1">
    <citation type="submission" date="2017-12" db="EMBL/GenBank/DDBJ databases">
        <title>Comparative genomics of Botrytis spp.</title>
        <authorList>
            <person name="Valero-Jimenez C.A."/>
            <person name="Tapia P."/>
            <person name="Veloso J."/>
            <person name="Silva-Moreno E."/>
            <person name="Staats M."/>
            <person name="Valdes J.H."/>
            <person name="Van Kan J.A.L."/>
        </authorList>
    </citation>
    <scope>NUCLEOTIDE SEQUENCE [LARGE SCALE GENOMIC DNA]</scope>
    <source>
        <strain evidence="2 3">Be9601</strain>
    </source>
</reference>
<evidence type="ECO:0000256" key="1">
    <source>
        <dbReference type="SAM" id="MobiDB-lite"/>
    </source>
</evidence>
<feature type="compositionally biased region" description="Polar residues" evidence="1">
    <location>
        <begin position="51"/>
        <end position="62"/>
    </location>
</feature>
<sequence>MVERSNEHPNASTLDILDADALYSTKNAPMPILRTLSPTERKQRVGKSPTLRDNQPTSDSMTQIQFLSSREMQRKYEFNTSRTPGAIPIYSTGNVSRRIMHCYTTALPSFVPVRCQLDAYRKLSETINHPINLGENETF</sequence>
<keyword evidence="3" id="KW-1185">Reference proteome</keyword>
<dbReference type="AlphaFoldDB" id="A0A4Z1K354"/>
<name>A0A4Z1K354_9HELO</name>
<gene>
    <name evidence="2" type="ORF">BELL_0190g00020</name>
</gene>